<dbReference type="PROSITE" id="PS00681">
    <property type="entry name" value="CHAPERONINS_CPN10"/>
    <property type="match status" value="1"/>
</dbReference>
<proteinExistence type="inferred from homology"/>
<dbReference type="InterPro" id="IPR037124">
    <property type="entry name" value="Chaperonin_GroES_sf"/>
</dbReference>
<dbReference type="InterPro" id="IPR011032">
    <property type="entry name" value="GroES-like_sf"/>
</dbReference>
<protein>
    <recommendedName>
        <fullName evidence="3">Co-chaperonin GroES</fullName>
    </recommendedName>
    <alternativeName>
        <fullName evidence="3">10 kDa chaperonin</fullName>
    </alternativeName>
    <alternativeName>
        <fullName evidence="3">Chaperonin-10</fullName>
        <shortName evidence="3">Cpn10</shortName>
    </alternativeName>
</protein>
<dbReference type="PANTHER" id="PTHR10772">
    <property type="entry name" value="10 KDA HEAT SHOCK PROTEIN"/>
    <property type="match status" value="1"/>
</dbReference>
<evidence type="ECO:0000256" key="3">
    <source>
        <dbReference type="HAMAP-Rule" id="MF_00580"/>
    </source>
</evidence>
<evidence type="ECO:0000256" key="2">
    <source>
        <dbReference type="ARBA" id="ARBA00023186"/>
    </source>
</evidence>
<evidence type="ECO:0000256" key="1">
    <source>
        <dbReference type="ARBA" id="ARBA00006975"/>
    </source>
</evidence>
<dbReference type="STRING" id="764291.STRUR_0118"/>
<reference evidence="5 6" key="1">
    <citation type="journal article" date="2014" name="Int. J. Syst. Evol. Microbiol.">
        <title>Phylogenomics and the dynamic genome evolution of the genus Streptococcus.</title>
        <authorList>
            <consortium name="The Broad Institute Genome Sequencing Platform"/>
            <person name="Richards V.P."/>
            <person name="Palmer S.R."/>
            <person name="Pavinski Bitar P.D."/>
            <person name="Qin X."/>
            <person name="Weinstock G.M."/>
            <person name="Highlander S.K."/>
            <person name="Town C.D."/>
            <person name="Burne R.A."/>
            <person name="Stanhope M.J."/>
        </authorList>
    </citation>
    <scope>NUCLEOTIDE SEQUENCE [LARGE SCALE GENOMIC DNA]</scope>
    <source>
        <strain evidence="5 6">2285-97</strain>
    </source>
</reference>
<dbReference type="SUPFAM" id="SSF50129">
    <property type="entry name" value="GroES-like"/>
    <property type="match status" value="1"/>
</dbReference>
<dbReference type="GO" id="GO:0044183">
    <property type="term" value="F:protein folding chaperone"/>
    <property type="evidence" value="ECO:0007669"/>
    <property type="project" value="InterPro"/>
</dbReference>
<dbReference type="RefSeq" id="WP_006739058.1">
    <property type="nucleotide sequence ID" value="NZ_AEUZ02000001.1"/>
</dbReference>
<dbReference type="FunFam" id="2.30.33.40:FF:000001">
    <property type="entry name" value="10 kDa chaperonin"/>
    <property type="match status" value="1"/>
</dbReference>
<dbReference type="PRINTS" id="PR00297">
    <property type="entry name" value="CHAPERONIN10"/>
</dbReference>
<dbReference type="Gene3D" id="2.30.33.40">
    <property type="entry name" value="GroES chaperonin"/>
    <property type="match status" value="1"/>
</dbReference>
<dbReference type="GO" id="GO:0005737">
    <property type="term" value="C:cytoplasm"/>
    <property type="evidence" value="ECO:0007669"/>
    <property type="project" value="UniProtKB-SubCell"/>
</dbReference>
<dbReference type="EMBL" id="AEUZ02000001">
    <property type="protein sequence ID" value="EHJ56295.1"/>
    <property type="molecule type" value="Genomic_DNA"/>
</dbReference>
<keyword evidence="6" id="KW-1185">Reference proteome</keyword>
<comment type="function">
    <text evidence="3 4">Together with the chaperonin GroEL, plays an essential role in assisting protein folding. The GroEL-GroES system forms a nano-cage that allows encapsulation of the non-native substrate proteins and provides a physical environment optimized to promote and accelerate protein folding. GroES binds to the apical surface of the GroEL ring, thereby capping the opening of the GroEL channel.</text>
</comment>
<dbReference type="AlphaFoldDB" id="G5KGU5"/>
<sequence length="95" mass="9929">MLKPLGDRVVVKIEEEKEQTVGGFVLAGTHKEDTQIATVVAVSETGIRTLTGEVIPTDLTVGDKVVLAVGSGLTVKDGDETVTIVRESDVLAVLA</sequence>
<evidence type="ECO:0000313" key="6">
    <source>
        <dbReference type="Proteomes" id="UP000005388"/>
    </source>
</evidence>
<dbReference type="Proteomes" id="UP000005388">
    <property type="component" value="Unassembled WGS sequence"/>
</dbReference>
<accession>G5KGU5</accession>
<organism evidence="5 6">
    <name type="scientific">Streptococcus urinalis 2285-97</name>
    <dbReference type="NCBI Taxonomy" id="764291"/>
    <lineage>
        <taxon>Bacteria</taxon>
        <taxon>Bacillati</taxon>
        <taxon>Bacillota</taxon>
        <taxon>Bacilli</taxon>
        <taxon>Lactobacillales</taxon>
        <taxon>Streptococcaceae</taxon>
        <taxon>Streptococcus</taxon>
    </lineage>
</organism>
<dbReference type="HAMAP" id="MF_00580">
    <property type="entry name" value="CH10"/>
    <property type="match status" value="1"/>
</dbReference>
<keyword evidence="2 3" id="KW-0143">Chaperone</keyword>
<dbReference type="Pfam" id="PF00166">
    <property type="entry name" value="Cpn10"/>
    <property type="match status" value="1"/>
</dbReference>
<dbReference type="GO" id="GO:0046872">
    <property type="term" value="F:metal ion binding"/>
    <property type="evidence" value="ECO:0007669"/>
    <property type="project" value="TreeGrafter"/>
</dbReference>
<dbReference type="InterPro" id="IPR018369">
    <property type="entry name" value="Chaprnonin_Cpn10_CS"/>
</dbReference>
<dbReference type="PANTHER" id="PTHR10772:SF58">
    <property type="entry name" value="CO-CHAPERONIN GROES"/>
    <property type="match status" value="1"/>
</dbReference>
<dbReference type="eggNOG" id="COG0234">
    <property type="taxonomic scope" value="Bacteria"/>
</dbReference>
<comment type="caution">
    <text evidence="5">The sequence shown here is derived from an EMBL/GenBank/DDBJ whole genome shotgun (WGS) entry which is preliminary data.</text>
</comment>
<dbReference type="InterPro" id="IPR020818">
    <property type="entry name" value="Chaperonin_GroES"/>
</dbReference>
<evidence type="ECO:0000313" key="5">
    <source>
        <dbReference type="EMBL" id="EHJ56295.1"/>
    </source>
</evidence>
<comment type="subunit">
    <text evidence="3">Heptamer of 7 subunits arranged in a ring. Interacts with the chaperonin GroEL.</text>
</comment>
<evidence type="ECO:0000256" key="4">
    <source>
        <dbReference type="RuleBase" id="RU000535"/>
    </source>
</evidence>
<dbReference type="GO" id="GO:0051087">
    <property type="term" value="F:protein-folding chaperone binding"/>
    <property type="evidence" value="ECO:0007669"/>
    <property type="project" value="TreeGrafter"/>
</dbReference>
<dbReference type="SMART" id="SM00883">
    <property type="entry name" value="Cpn10"/>
    <property type="match status" value="1"/>
</dbReference>
<dbReference type="GO" id="GO:0051082">
    <property type="term" value="F:unfolded protein binding"/>
    <property type="evidence" value="ECO:0007669"/>
    <property type="project" value="TreeGrafter"/>
</dbReference>
<gene>
    <name evidence="3 5" type="primary">groS</name>
    <name evidence="3" type="synonym">groES</name>
    <name evidence="5" type="ORF">STRUR_0118</name>
</gene>
<dbReference type="GO" id="GO:0005524">
    <property type="term" value="F:ATP binding"/>
    <property type="evidence" value="ECO:0007669"/>
    <property type="project" value="InterPro"/>
</dbReference>
<comment type="similarity">
    <text evidence="1 3 4">Belongs to the GroES chaperonin family.</text>
</comment>
<dbReference type="CDD" id="cd00320">
    <property type="entry name" value="cpn10"/>
    <property type="match status" value="1"/>
</dbReference>
<comment type="subcellular location">
    <subcellularLocation>
        <location evidence="3">Cytoplasm</location>
    </subcellularLocation>
</comment>
<keyword evidence="3" id="KW-0963">Cytoplasm</keyword>
<dbReference type="NCBIfam" id="NF001528">
    <property type="entry name" value="PRK00364.1-4"/>
    <property type="match status" value="1"/>
</dbReference>
<name>G5KGU5_9STRE</name>